<keyword evidence="2" id="KW-1185">Reference proteome</keyword>
<dbReference type="EMBL" id="JBFRCH010000005">
    <property type="protein sequence ID" value="MEX3932581.1"/>
    <property type="molecule type" value="Genomic_DNA"/>
</dbReference>
<organism evidence="1 2">
    <name type="scientific">Paraburkholderia phymatum</name>
    <dbReference type="NCBI Taxonomy" id="148447"/>
    <lineage>
        <taxon>Bacteria</taxon>
        <taxon>Pseudomonadati</taxon>
        <taxon>Pseudomonadota</taxon>
        <taxon>Betaproteobacteria</taxon>
        <taxon>Burkholderiales</taxon>
        <taxon>Burkholderiaceae</taxon>
        <taxon>Paraburkholderia</taxon>
    </lineage>
</organism>
<protein>
    <submittedName>
        <fullName evidence="1">Pyocin activator PrtN family protein</fullName>
    </submittedName>
</protein>
<sequence>MAQYGVKAITPIDEVCRDYFPHLEVNKLLRKIATGDIALPLVRMGAGRPSNG</sequence>
<evidence type="ECO:0000313" key="1">
    <source>
        <dbReference type="EMBL" id="MEX3932581.1"/>
    </source>
</evidence>
<dbReference type="Proteomes" id="UP001558850">
    <property type="component" value="Unassembled WGS sequence"/>
</dbReference>
<evidence type="ECO:0000313" key="2">
    <source>
        <dbReference type="Proteomes" id="UP001558850"/>
    </source>
</evidence>
<comment type="caution">
    <text evidence="1">The sequence shown here is derived from an EMBL/GenBank/DDBJ whole genome shotgun (WGS) entry which is preliminary data.</text>
</comment>
<reference evidence="1" key="1">
    <citation type="submission" date="2024-07" db="EMBL/GenBank/DDBJ databases">
        <title>A survey of Mimosa microsymbionts across Brazilian biomes reveals a high diversity of Paraburkholderia nodulating endemic species, but also that Cupriavidus is common as a symbiont of widespread species.</title>
        <authorList>
            <person name="Rouws L."/>
            <person name="Barauna A."/>
            <person name="Beukes C."/>
            <person name="Rouws J.R.C."/>
            <person name="De Faria S.M."/>
            <person name="Gross E."/>
            <person name="Bueno Dos Reis Junior F."/>
            <person name="Simon M.F."/>
            <person name="Maluk M."/>
            <person name="Odee D.W."/>
            <person name="Kenicer G."/>
            <person name="Young J.P.W."/>
            <person name="Reis V.M."/>
            <person name="Zilli J."/>
            <person name="James E.K."/>
        </authorList>
    </citation>
    <scope>NUCLEOTIDE SEQUENCE</scope>
    <source>
        <strain evidence="1">EG181B</strain>
    </source>
</reference>
<accession>A0ACC6TYS9</accession>
<name>A0ACC6TYS9_9BURK</name>
<proteinExistence type="predicted"/>
<gene>
    <name evidence="1" type="ORF">AB4Y32_12330</name>
</gene>